<protein>
    <submittedName>
        <fullName evidence="3">Helix-turn-helix transcriptional regulator</fullName>
    </submittedName>
</protein>
<sequence>MKFCEKLKEARTKAGLKQEELAKALGVSLRTISNYESGERYPKKREVYYKLAELFHTEENYFLNEGEEFMLAAAKKYGAKGAKQERELVDEVSGLFSGGGLADEDLDEMMRGIQEAYWIAKEKNKKYTPKKYRKNQ</sequence>
<name>A0A926HSW1_9FIRM</name>
<evidence type="ECO:0000259" key="2">
    <source>
        <dbReference type="PROSITE" id="PS50943"/>
    </source>
</evidence>
<feature type="domain" description="HTH cro/C1-type" evidence="2">
    <location>
        <begin position="7"/>
        <end position="62"/>
    </location>
</feature>
<comment type="caution">
    <text evidence="3">The sequence shown here is derived from an EMBL/GenBank/DDBJ whole genome shotgun (WGS) entry which is preliminary data.</text>
</comment>
<organism evidence="3 4">
    <name type="scientific">Yeguia hominis</name>
    <dbReference type="NCBI Taxonomy" id="2763662"/>
    <lineage>
        <taxon>Bacteria</taxon>
        <taxon>Bacillati</taxon>
        <taxon>Bacillota</taxon>
        <taxon>Clostridia</taxon>
        <taxon>Eubacteriales</taxon>
        <taxon>Yeguiaceae</taxon>
        <taxon>Yeguia</taxon>
    </lineage>
</organism>
<keyword evidence="1" id="KW-0238">DNA-binding</keyword>
<dbReference type="PANTHER" id="PTHR46558">
    <property type="entry name" value="TRACRIPTIONAL REGULATORY PROTEIN-RELATED-RELATED"/>
    <property type="match status" value="1"/>
</dbReference>
<dbReference type="RefSeq" id="WP_249319883.1">
    <property type="nucleotide sequence ID" value="NZ_JACRSN010000014.1"/>
</dbReference>
<proteinExistence type="predicted"/>
<dbReference type="Pfam" id="PF01381">
    <property type="entry name" value="HTH_3"/>
    <property type="match status" value="1"/>
</dbReference>
<dbReference type="PANTHER" id="PTHR46558:SF4">
    <property type="entry name" value="DNA-BIDING PHAGE PROTEIN"/>
    <property type="match status" value="1"/>
</dbReference>
<dbReference type="PROSITE" id="PS50943">
    <property type="entry name" value="HTH_CROC1"/>
    <property type="match status" value="1"/>
</dbReference>
<reference evidence="3" key="1">
    <citation type="submission" date="2020-08" db="EMBL/GenBank/DDBJ databases">
        <title>Genome public.</title>
        <authorList>
            <person name="Liu C."/>
            <person name="Sun Q."/>
        </authorList>
    </citation>
    <scope>NUCLEOTIDE SEQUENCE</scope>
    <source>
        <strain evidence="3">NSJ-40</strain>
    </source>
</reference>
<dbReference type="EMBL" id="JACRSN010000014">
    <property type="protein sequence ID" value="MBC8534245.1"/>
    <property type="molecule type" value="Genomic_DNA"/>
</dbReference>
<dbReference type="SMART" id="SM00530">
    <property type="entry name" value="HTH_XRE"/>
    <property type="match status" value="1"/>
</dbReference>
<dbReference type="InterPro" id="IPR001387">
    <property type="entry name" value="Cro/C1-type_HTH"/>
</dbReference>
<dbReference type="Proteomes" id="UP000651482">
    <property type="component" value="Unassembled WGS sequence"/>
</dbReference>
<dbReference type="SUPFAM" id="SSF47413">
    <property type="entry name" value="lambda repressor-like DNA-binding domains"/>
    <property type="match status" value="1"/>
</dbReference>
<dbReference type="Gene3D" id="1.10.260.40">
    <property type="entry name" value="lambda repressor-like DNA-binding domains"/>
    <property type="match status" value="1"/>
</dbReference>
<evidence type="ECO:0000256" key="1">
    <source>
        <dbReference type="ARBA" id="ARBA00023125"/>
    </source>
</evidence>
<dbReference type="GO" id="GO:0003677">
    <property type="term" value="F:DNA binding"/>
    <property type="evidence" value="ECO:0007669"/>
    <property type="project" value="UniProtKB-KW"/>
</dbReference>
<dbReference type="CDD" id="cd00093">
    <property type="entry name" value="HTH_XRE"/>
    <property type="match status" value="1"/>
</dbReference>
<evidence type="ECO:0000313" key="4">
    <source>
        <dbReference type="Proteomes" id="UP000651482"/>
    </source>
</evidence>
<evidence type="ECO:0000313" key="3">
    <source>
        <dbReference type="EMBL" id="MBC8534245.1"/>
    </source>
</evidence>
<accession>A0A926HSW1</accession>
<gene>
    <name evidence="3" type="ORF">IAG03_09635</name>
</gene>
<keyword evidence="4" id="KW-1185">Reference proteome</keyword>
<dbReference type="InterPro" id="IPR010982">
    <property type="entry name" value="Lambda_DNA-bd_dom_sf"/>
</dbReference>
<dbReference type="AlphaFoldDB" id="A0A926HSW1"/>